<dbReference type="AlphaFoldDB" id="W0RED1"/>
<dbReference type="PANTHER" id="PTHR35174:SF4">
    <property type="entry name" value="BLL7163 PROTEIN"/>
    <property type="match status" value="1"/>
</dbReference>
<dbReference type="EMBL" id="CP007128">
    <property type="protein sequence ID" value="AHG88792.1"/>
    <property type="molecule type" value="Genomic_DNA"/>
</dbReference>
<evidence type="ECO:0000259" key="2">
    <source>
        <dbReference type="Pfam" id="PF03795"/>
    </source>
</evidence>
<proteinExistence type="inferred from homology"/>
<accession>W0RED1</accession>
<dbReference type="PATRIC" id="fig|861299.3.peg.1273"/>
<dbReference type="Gene3D" id="3.30.70.1060">
    <property type="entry name" value="Dimeric alpha+beta barrel"/>
    <property type="match status" value="1"/>
</dbReference>
<dbReference type="eggNOG" id="COG3795">
    <property type="taxonomic scope" value="Bacteria"/>
</dbReference>
<feature type="domain" description="YCII-related" evidence="2">
    <location>
        <begin position="1"/>
        <end position="112"/>
    </location>
</feature>
<evidence type="ECO:0000256" key="1">
    <source>
        <dbReference type="ARBA" id="ARBA00007689"/>
    </source>
</evidence>
<dbReference type="KEGG" id="gba:J421_1255"/>
<dbReference type="InterPro" id="IPR011008">
    <property type="entry name" value="Dimeric_a/b-barrel"/>
</dbReference>
<dbReference type="OrthoDB" id="9807535at2"/>
<dbReference type="Pfam" id="PF03795">
    <property type="entry name" value="YCII"/>
    <property type="match status" value="1"/>
</dbReference>
<keyword evidence="4" id="KW-1185">Reference proteome</keyword>
<organism evidence="3 4">
    <name type="scientific">Gemmatirosa kalamazoonensis</name>
    <dbReference type="NCBI Taxonomy" id="861299"/>
    <lineage>
        <taxon>Bacteria</taxon>
        <taxon>Pseudomonadati</taxon>
        <taxon>Gemmatimonadota</taxon>
        <taxon>Gemmatimonadia</taxon>
        <taxon>Gemmatimonadales</taxon>
        <taxon>Gemmatimonadaceae</taxon>
        <taxon>Gemmatirosa</taxon>
    </lineage>
</organism>
<dbReference type="InterPro" id="IPR005545">
    <property type="entry name" value="YCII"/>
</dbReference>
<dbReference type="InParanoid" id="W0RED1"/>
<gene>
    <name evidence="3" type="ORF">J421_1255</name>
</gene>
<evidence type="ECO:0000313" key="3">
    <source>
        <dbReference type="EMBL" id="AHG88792.1"/>
    </source>
</evidence>
<dbReference type="RefSeq" id="WP_025410317.1">
    <property type="nucleotide sequence ID" value="NZ_CP007128.1"/>
</dbReference>
<dbReference type="STRING" id="861299.J421_1255"/>
<comment type="similarity">
    <text evidence="1">Belongs to the YciI family.</text>
</comment>
<dbReference type="Proteomes" id="UP000019151">
    <property type="component" value="Chromosome"/>
</dbReference>
<protein>
    <submittedName>
        <fullName evidence="3">YCII-related protein</fullName>
    </submittedName>
</protein>
<dbReference type="PANTHER" id="PTHR35174">
    <property type="entry name" value="BLL7171 PROTEIN-RELATED"/>
    <property type="match status" value="1"/>
</dbReference>
<reference evidence="3 4" key="1">
    <citation type="journal article" date="2014" name="Genome Announc.">
        <title>Genome Sequence and Methylome of Soil Bacterium Gemmatirosa kalamazoonensis KBS708T, a Member of the Rarely Cultivated Gemmatimonadetes Phylum.</title>
        <authorList>
            <person name="Debruyn J.M."/>
            <person name="Radosevich M."/>
            <person name="Wommack K.E."/>
            <person name="Polson S.W."/>
            <person name="Hauser L.J."/>
            <person name="Fawaz M.N."/>
            <person name="Korlach J."/>
            <person name="Tsai Y.C."/>
        </authorList>
    </citation>
    <scope>NUCLEOTIDE SEQUENCE [LARGE SCALE GENOMIC DNA]</scope>
    <source>
        <strain evidence="3 4">KBS708</strain>
    </source>
</reference>
<name>W0RED1_9BACT</name>
<dbReference type="SUPFAM" id="SSF54909">
    <property type="entry name" value="Dimeric alpha+beta barrel"/>
    <property type="match status" value="1"/>
</dbReference>
<sequence>MRVMVIVKASADSEAGNMPSTELLAAMGQYNEELVKAGVMLAGEGLQPSSKGARVRFTSGERTVIDGPFAETKELVAGFWLWQVRSMAEAIEWAKRCPNPMPGTEAELEIRPVFEAEDFGAEFTPELREQEERLRAQIESQQPTNR</sequence>
<dbReference type="HOGENOM" id="CLU_130902_0_0_0"/>
<evidence type="ECO:0000313" key="4">
    <source>
        <dbReference type="Proteomes" id="UP000019151"/>
    </source>
</evidence>